<feature type="region of interest" description="Disordered" evidence="5">
    <location>
        <begin position="1"/>
        <end position="22"/>
    </location>
</feature>
<evidence type="ECO:0000256" key="3">
    <source>
        <dbReference type="ARBA" id="ARBA00023163"/>
    </source>
</evidence>
<dbReference type="PROSITE" id="PS51519">
    <property type="entry name" value="RWP_RK"/>
    <property type="match status" value="1"/>
</dbReference>
<gene>
    <name evidence="8" type="ORF">E3N88_15939</name>
</gene>
<dbReference type="Pfam" id="PF22922">
    <property type="entry name" value="GAF_NLP"/>
    <property type="match status" value="1"/>
</dbReference>
<dbReference type="OrthoDB" id="6270329at2759"/>
<dbReference type="CDD" id="cd05992">
    <property type="entry name" value="PB1"/>
    <property type="match status" value="1"/>
</dbReference>
<evidence type="ECO:0000256" key="5">
    <source>
        <dbReference type="SAM" id="MobiDB-lite"/>
    </source>
</evidence>
<proteinExistence type="predicted"/>
<evidence type="ECO:0008006" key="10">
    <source>
        <dbReference type="Google" id="ProtNLM"/>
    </source>
</evidence>
<organism evidence="8 9">
    <name type="scientific">Mikania micrantha</name>
    <name type="common">bitter vine</name>
    <dbReference type="NCBI Taxonomy" id="192012"/>
    <lineage>
        <taxon>Eukaryota</taxon>
        <taxon>Viridiplantae</taxon>
        <taxon>Streptophyta</taxon>
        <taxon>Embryophyta</taxon>
        <taxon>Tracheophyta</taxon>
        <taxon>Spermatophyta</taxon>
        <taxon>Magnoliopsida</taxon>
        <taxon>eudicotyledons</taxon>
        <taxon>Gunneridae</taxon>
        <taxon>Pentapetalae</taxon>
        <taxon>asterids</taxon>
        <taxon>campanulids</taxon>
        <taxon>Asterales</taxon>
        <taxon>Asteraceae</taxon>
        <taxon>Asteroideae</taxon>
        <taxon>Heliantheae alliance</taxon>
        <taxon>Eupatorieae</taxon>
        <taxon>Mikania</taxon>
    </lineage>
</organism>
<dbReference type="Proteomes" id="UP000326396">
    <property type="component" value="Linkage Group LG16"/>
</dbReference>
<dbReference type="SUPFAM" id="SSF54277">
    <property type="entry name" value="CAD &amp; PB1 domains"/>
    <property type="match status" value="1"/>
</dbReference>
<reference evidence="8 9" key="1">
    <citation type="submission" date="2019-05" db="EMBL/GenBank/DDBJ databases">
        <title>Mikania micrantha, genome provides insights into the molecular mechanism of rapid growth.</title>
        <authorList>
            <person name="Liu B."/>
        </authorList>
    </citation>
    <scope>NUCLEOTIDE SEQUENCE [LARGE SCALE GENOMIC DNA]</scope>
    <source>
        <strain evidence="8">NLD-2019</strain>
        <tissue evidence="8">Leaf</tissue>
    </source>
</reference>
<accession>A0A5N6NX13</accession>
<sequence>MMLEEDDNRINNTFKNEQQSTEQLPAMTTINLDFDSFCSFDQVFFSDSPSFVLSQPDQSLSPLWTFSDEDRNKELNDGDDKLAGNAALTSFVAVHRLRSDTDDPDQAVIKKPLNIHIRMPILEVNPSKDQESACIIKERMTMALRYIKELIGGNHVLAQIWVPFKNKNRHVLTTTGQPFVIDPNSNGLHQYRMASLMYVFPLDGKTDGALEILGRVFRLKLPEWSPNVQYYSEKEYQRLNHALNYDVRGTLAVPVFEPSKQSCVGVLELVMTTQKINYAAEVDNVCRALEAANLRGSSIVDDHMKVSTNENQQQALAEILEVMTVVCETYNLPLAQTWVPCRHLAYEGGFKKSCSSFDGSCVGQVCMSTTDVAFYVVDAHMWGFRDACSEHHLQKGQGVVGRAFATRGSCFCDNVTYFGKTEYPLVHYARLFGLRGSFAICLRSSHTGDEDYILEFFLPTNKDQQTLLGSLWNSMKLHFHSFKVASGEEIGKDDIFVEVVKASGIQLIRLSESGILNGGQSSTGPNAINGNSGKSLSPILKALDKGKKPMVVDSIIRSDRKYKTATIPLPLEVIEKQFGKTMKEAAQNLHVSLSTLKRKCNALGISEWPGPNLLKRKANDSYIFPKDTNEEDNELVQDISSVNMNKNSLTIKAEYAGDMLKFHLPILQATFVNVENEIGMRFQLSVGTYKIKYLDEDGDWVSLISDEGISDCVKSSRKLDQIVVRLQVLPSTQPISTHGLVVPLHEG</sequence>
<keyword evidence="2" id="KW-0238">DNA-binding</keyword>
<dbReference type="SMART" id="SM00666">
    <property type="entry name" value="PB1"/>
    <property type="match status" value="1"/>
</dbReference>
<keyword evidence="1" id="KW-0805">Transcription regulation</keyword>
<dbReference type="InterPro" id="IPR000270">
    <property type="entry name" value="PB1_dom"/>
</dbReference>
<dbReference type="EMBL" id="SZYD01000008">
    <property type="protein sequence ID" value="KAD5508236.1"/>
    <property type="molecule type" value="Genomic_DNA"/>
</dbReference>
<dbReference type="Pfam" id="PF02042">
    <property type="entry name" value="RWP-RK"/>
    <property type="match status" value="1"/>
</dbReference>
<evidence type="ECO:0000313" key="8">
    <source>
        <dbReference type="EMBL" id="KAD5508236.1"/>
    </source>
</evidence>
<feature type="domain" description="RWP-RK" evidence="6">
    <location>
        <begin position="551"/>
        <end position="642"/>
    </location>
</feature>
<evidence type="ECO:0000256" key="2">
    <source>
        <dbReference type="ARBA" id="ARBA00023125"/>
    </source>
</evidence>
<protein>
    <recommendedName>
        <fullName evidence="10">RWP-RK domain-containing protein</fullName>
    </recommendedName>
</protein>
<feature type="compositionally biased region" description="Polar residues" evidence="5">
    <location>
        <begin position="10"/>
        <end position="22"/>
    </location>
</feature>
<dbReference type="PANTHER" id="PTHR32002:SF35">
    <property type="entry name" value="PROTEIN NLP6"/>
    <property type="match status" value="1"/>
</dbReference>
<keyword evidence="9" id="KW-1185">Reference proteome</keyword>
<keyword evidence="4" id="KW-0539">Nucleus</keyword>
<dbReference type="InterPro" id="IPR045012">
    <property type="entry name" value="NLP"/>
</dbReference>
<evidence type="ECO:0000256" key="4">
    <source>
        <dbReference type="ARBA" id="ARBA00023242"/>
    </source>
</evidence>
<dbReference type="InterPro" id="IPR053793">
    <property type="entry name" value="PB1-like"/>
</dbReference>
<dbReference type="GO" id="GO:0003677">
    <property type="term" value="F:DNA binding"/>
    <property type="evidence" value="ECO:0007669"/>
    <property type="project" value="UniProtKB-KW"/>
</dbReference>
<evidence type="ECO:0000259" key="6">
    <source>
        <dbReference type="PROSITE" id="PS51519"/>
    </source>
</evidence>
<dbReference type="InterPro" id="IPR055081">
    <property type="entry name" value="NLP1-9_GAF"/>
</dbReference>
<comment type="caution">
    <text evidence="8">The sequence shown here is derived from an EMBL/GenBank/DDBJ whole genome shotgun (WGS) entry which is preliminary data.</text>
</comment>
<name>A0A5N6NX13_9ASTR</name>
<feature type="domain" description="PB1" evidence="7">
    <location>
        <begin position="648"/>
        <end position="731"/>
    </location>
</feature>
<keyword evidence="3" id="KW-0804">Transcription</keyword>
<dbReference type="PROSITE" id="PS51745">
    <property type="entry name" value="PB1"/>
    <property type="match status" value="1"/>
</dbReference>
<dbReference type="GO" id="GO:0003700">
    <property type="term" value="F:DNA-binding transcription factor activity"/>
    <property type="evidence" value="ECO:0007669"/>
    <property type="project" value="InterPro"/>
</dbReference>
<evidence type="ECO:0000256" key="1">
    <source>
        <dbReference type="ARBA" id="ARBA00023015"/>
    </source>
</evidence>
<evidence type="ECO:0000259" key="7">
    <source>
        <dbReference type="PROSITE" id="PS51745"/>
    </source>
</evidence>
<evidence type="ECO:0000313" key="9">
    <source>
        <dbReference type="Proteomes" id="UP000326396"/>
    </source>
</evidence>
<dbReference type="AlphaFoldDB" id="A0A5N6NX13"/>
<dbReference type="Gene3D" id="3.10.20.90">
    <property type="entry name" value="Phosphatidylinositol 3-kinase Catalytic Subunit, Chain A, domain 1"/>
    <property type="match status" value="1"/>
</dbReference>
<dbReference type="InterPro" id="IPR003035">
    <property type="entry name" value="RWP-RK_dom"/>
</dbReference>
<dbReference type="Pfam" id="PF00564">
    <property type="entry name" value="PB1"/>
    <property type="match status" value="1"/>
</dbReference>
<dbReference type="PANTHER" id="PTHR32002">
    <property type="entry name" value="PROTEIN NLP8"/>
    <property type="match status" value="1"/>
</dbReference>